<feature type="domain" description="Histidine kinase" evidence="10">
    <location>
        <begin position="423"/>
        <end position="627"/>
    </location>
</feature>
<dbReference type="InterPro" id="IPR003661">
    <property type="entry name" value="HisK_dim/P_dom"/>
</dbReference>
<dbReference type="EC" id="2.7.13.3" evidence="2"/>
<feature type="transmembrane region" description="Helical" evidence="9">
    <location>
        <begin position="238"/>
        <end position="257"/>
    </location>
</feature>
<dbReference type="SMART" id="SM00387">
    <property type="entry name" value="HATPase_c"/>
    <property type="match status" value="1"/>
</dbReference>
<name>W7YCE9_9BACL</name>
<keyword evidence="9" id="KW-0472">Membrane</keyword>
<evidence type="ECO:0000256" key="2">
    <source>
        <dbReference type="ARBA" id="ARBA00012438"/>
    </source>
</evidence>
<dbReference type="InterPro" id="IPR004358">
    <property type="entry name" value="Sig_transdc_His_kin-like_C"/>
</dbReference>
<keyword evidence="12" id="KW-1185">Reference proteome</keyword>
<dbReference type="Pfam" id="PF00512">
    <property type="entry name" value="HisKA"/>
    <property type="match status" value="1"/>
</dbReference>
<dbReference type="Gene3D" id="3.30.565.10">
    <property type="entry name" value="Histidine kinase-like ATPase, C-terminal domain"/>
    <property type="match status" value="1"/>
</dbReference>
<dbReference type="PANTHER" id="PTHR43065:SF46">
    <property type="entry name" value="C4-DICARBOXYLATE TRANSPORT SENSOR PROTEIN DCTB"/>
    <property type="match status" value="1"/>
</dbReference>
<dbReference type="InterPro" id="IPR036890">
    <property type="entry name" value="HATPase_C_sf"/>
</dbReference>
<feature type="transmembrane region" description="Helical" evidence="9">
    <location>
        <begin position="277"/>
        <end position="293"/>
    </location>
</feature>
<keyword evidence="5" id="KW-0547">Nucleotide-binding</keyword>
<evidence type="ECO:0000256" key="3">
    <source>
        <dbReference type="ARBA" id="ARBA00022553"/>
    </source>
</evidence>
<dbReference type="SUPFAM" id="SSF55874">
    <property type="entry name" value="ATPase domain of HSP90 chaperone/DNA topoisomerase II/histidine kinase"/>
    <property type="match status" value="1"/>
</dbReference>
<keyword evidence="8" id="KW-0902">Two-component regulatory system</keyword>
<feature type="transmembrane region" description="Helical" evidence="9">
    <location>
        <begin position="178"/>
        <end position="198"/>
    </location>
</feature>
<dbReference type="PRINTS" id="PR00344">
    <property type="entry name" value="BCTRLSENSOR"/>
</dbReference>
<sequence length="636" mass="72737">MKCSIILAIILMIVVLFIPPPSRTAPDESIATVIISKKFKWEEKGDRGGGLERVNSTNGWKELVSNQPLPPKRSDVNSVWYQIRVPALPWSSSAMYIERVYGQHITLYIDNRKVYEISRNFMYDTNKVLLPLSKQDSGKIVSVHIEAVRDRIGIDRNIMAGDYQMMLKLYEKANLEDVILGSSYVFIAFIMIICGFFLNRIQLVSWITLSIIIMSIGVLILTYSPFLYSLDEDKGESLLLMYDVALFTLLPSMTLFFEKTVNIGNIRFIRNFRRFQIVFSVGILIFMFVNKMFDNRYFDAYYFVSVKVLGLVMIMQLILIVGSTMIYALRGNKDAAIFATGFAIFAIVSGGEMVWYYIQKENYEMFWWKWGVFAFVISLIIILGRKFAHNHEQIVVYSRELEIFSNELQRAEKMEIISELAASVAHEVRNPLQVTRGFLQLLQEKSKDKEKEYLTLALEELGRASNIITDFLTFAKPEIEQVTLLNISKEFRHIEGILIPLANFQGGKMTTDIPNDLWIRGNSSKFKQAFINMIKNSIEALNGDGQIHIWAYSKNDEVYIHIQDTGEGMNESDLARLGEPYFSNKNKGTGLGLMVTFRIIEAMHGQVVFTSEKDNGTEAVVRFPSVTPETIVPAPK</sequence>
<dbReference type="eggNOG" id="COG4191">
    <property type="taxonomic scope" value="Bacteria"/>
</dbReference>
<evidence type="ECO:0000256" key="1">
    <source>
        <dbReference type="ARBA" id="ARBA00000085"/>
    </source>
</evidence>
<evidence type="ECO:0000256" key="9">
    <source>
        <dbReference type="SAM" id="Phobius"/>
    </source>
</evidence>
<dbReference type="Pfam" id="PF02518">
    <property type="entry name" value="HATPase_c"/>
    <property type="match status" value="1"/>
</dbReference>
<proteinExistence type="predicted"/>
<evidence type="ECO:0000256" key="8">
    <source>
        <dbReference type="ARBA" id="ARBA00023012"/>
    </source>
</evidence>
<evidence type="ECO:0000256" key="5">
    <source>
        <dbReference type="ARBA" id="ARBA00022741"/>
    </source>
</evidence>
<feature type="transmembrane region" description="Helical" evidence="9">
    <location>
        <begin position="308"/>
        <end position="329"/>
    </location>
</feature>
<keyword evidence="9" id="KW-0812">Transmembrane</keyword>
<feature type="transmembrane region" description="Helical" evidence="9">
    <location>
        <begin position="370"/>
        <end position="388"/>
    </location>
</feature>
<dbReference type="PANTHER" id="PTHR43065">
    <property type="entry name" value="SENSOR HISTIDINE KINASE"/>
    <property type="match status" value="1"/>
</dbReference>
<dbReference type="InterPro" id="IPR005467">
    <property type="entry name" value="His_kinase_dom"/>
</dbReference>
<evidence type="ECO:0000256" key="4">
    <source>
        <dbReference type="ARBA" id="ARBA00022679"/>
    </source>
</evidence>
<evidence type="ECO:0000256" key="6">
    <source>
        <dbReference type="ARBA" id="ARBA00022777"/>
    </source>
</evidence>
<keyword evidence="9" id="KW-1133">Transmembrane helix</keyword>
<keyword evidence="6 11" id="KW-0418">Kinase</keyword>
<dbReference type="SUPFAM" id="SSF47384">
    <property type="entry name" value="Homodimeric domain of signal transducing histidine kinase"/>
    <property type="match status" value="1"/>
</dbReference>
<dbReference type="PROSITE" id="PS50109">
    <property type="entry name" value="HIS_KIN"/>
    <property type="match status" value="1"/>
</dbReference>
<keyword evidence="7" id="KW-0067">ATP-binding</keyword>
<dbReference type="InterPro" id="IPR036097">
    <property type="entry name" value="HisK_dim/P_sf"/>
</dbReference>
<keyword evidence="4" id="KW-0808">Transferase</keyword>
<protein>
    <recommendedName>
        <fullName evidence="2">histidine kinase</fullName>
        <ecNumber evidence="2">2.7.13.3</ecNumber>
    </recommendedName>
</protein>
<dbReference type="STRING" id="1236976.JCM16418_2669"/>
<comment type="caution">
    <text evidence="11">The sequence shown here is derived from an EMBL/GenBank/DDBJ whole genome shotgun (WGS) entry which is preliminary data.</text>
</comment>
<dbReference type="SMART" id="SM00388">
    <property type="entry name" value="HisKA"/>
    <property type="match status" value="1"/>
</dbReference>
<feature type="transmembrane region" description="Helical" evidence="9">
    <location>
        <begin position="203"/>
        <end position="226"/>
    </location>
</feature>
<dbReference type="CDD" id="cd00082">
    <property type="entry name" value="HisKA"/>
    <property type="match status" value="1"/>
</dbReference>
<reference evidence="11 12" key="1">
    <citation type="journal article" date="2014" name="Genome Announc.">
        <title>Draft Genome Sequence of Paenibacillus pini JCM 16418T, Isolated from the Rhizosphere of Pine Tree.</title>
        <authorList>
            <person name="Yuki M."/>
            <person name="Oshima K."/>
            <person name="Suda W."/>
            <person name="Oshida Y."/>
            <person name="Kitamura K."/>
            <person name="Iida Y."/>
            <person name="Hattori M."/>
            <person name="Ohkuma M."/>
        </authorList>
    </citation>
    <scope>NUCLEOTIDE SEQUENCE [LARGE SCALE GENOMIC DNA]</scope>
    <source>
        <strain evidence="11 12">JCM 16418</strain>
    </source>
</reference>
<evidence type="ECO:0000313" key="12">
    <source>
        <dbReference type="Proteomes" id="UP000019364"/>
    </source>
</evidence>
<comment type="catalytic activity">
    <reaction evidence="1">
        <text>ATP + protein L-histidine = ADP + protein N-phospho-L-histidine.</text>
        <dbReference type="EC" id="2.7.13.3"/>
    </reaction>
</comment>
<dbReference type="GO" id="GO:0000155">
    <property type="term" value="F:phosphorelay sensor kinase activity"/>
    <property type="evidence" value="ECO:0007669"/>
    <property type="project" value="InterPro"/>
</dbReference>
<keyword evidence="3" id="KW-0597">Phosphoprotein</keyword>
<dbReference type="Gene3D" id="1.10.287.130">
    <property type="match status" value="1"/>
</dbReference>
<organism evidence="11 12">
    <name type="scientific">Paenibacillus pini JCM 16418</name>
    <dbReference type="NCBI Taxonomy" id="1236976"/>
    <lineage>
        <taxon>Bacteria</taxon>
        <taxon>Bacillati</taxon>
        <taxon>Bacillota</taxon>
        <taxon>Bacilli</taxon>
        <taxon>Bacillales</taxon>
        <taxon>Paenibacillaceae</taxon>
        <taxon>Paenibacillus</taxon>
    </lineage>
</organism>
<dbReference type="GO" id="GO:0005524">
    <property type="term" value="F:ATP binding"/>
    <property type="evidence" value="ECO:0007669"/>
    <property type="project" value="UniProtKB-KW"/>
</dbReference>
<accession>W7YCE9</accession>
<gene>
    <name evidence="11" type="ORF">JCM16418_2669</name>
</gene>
<evidence type="ECO:0000259" key="10">
    <source>
        <dbReference type="PROSITE" id="PS50109"/>
    </source>
</evidence>
<dbReference type="InterPro" id="IPR003594">
    <property type="entry name" value="HATPase_dom"/>
</dbReference>
<dbReference type="Proteomes" id="UP000019364">
    <property type="component" value="Unassembled WGS sequence"/>
</dbReference>
<dbReference type="EMBL" id="BAVZ01000007">
    <property type="protein sequence ID" value="GAF08585.1"/>
    <property type="molecule type" value="Genomic_DNA"/>
</dbReference>
<feature type="transmembrane region" description="Helical" evidence="9">
    <location>
        <begin position="336"/>
        <end position="358"/>
    </location>
</feature>
<dbReference type="AlphaFoldDB" id="W7YCE9"/>
<evidence type="ECO:0000256" key="7">
    <source>
        <dbReference type="ARBA" id="ARBA00022840"/>
    </source>
</evidence>
<evidence type="ECO:0000313" key="11">
    <source>
        <dbReference type="EMBL" id="GAF08585.1"/>
    </source>
</evidence>